<dbReference type="EMBL" id="BMHF01000003">
    <property type="protein sequence ID" value="GGA29886.1"/>
    <property type="molecule type" value="Genomic_DNA"/>
</dbReference>
<evidence type="ECO:0000313" key="2">
    <source>
        <dbReference type="EMBL" id="GGA29886.1"/>
    </source>
</evidence>
<dbReference type="Proteomes" id="UP000609323">
    <property type="component" value="Unassembled WGS sequence"/>
</dbReference>
<dbReference type="InterPro" id="IPR014710">
    <property type="entry name" value="RmlC-like_jellyroll"/>
</dbReference>
<protein>
    <recommendedName>
        <fullName evidence="1">Cupin type-2 domain-containing protein</fullName>
    </recommendedName>
</protein>
<comment type="caution">
    <text evidence="2">The sequence shown here is derived from an EMBL/GenBank/DDBJ whole genome shotgun (WGS) entry which is preliminary data.</text>
</comment>
<keyword evidence="3" id="KW-1185">Reference proteome</keyword>
<sequence>MDIQHFSAGPHPHPYPNSPFTKKILFQEPGRVVFVLTFDPGQQLPVHKHPGACLYATLLEGAGTVYADGQGVEIAHGQAIRVSGEEEFSYRSGEHSKSVLYVTLIQS</sequence>
<dbReference type="SUPFAM" id="SSF51182">
    <property type="entry name" value="RmlC-like cupins"/>
    <property type="match status" value="1"/>
</dbReference>
<feature type="domain" description="Cupin type-2" evidence="1">
    <location>
        <begin position="35"/>
        <end position="94"/>
    </location>
</feature>
<dbReference type="Gene3D" id="2.60.120.10">
    <property type="entry name" value="Jelly Rolls"/>
    <property type="match status" value="1"/>
</dbReference>
<dbReference type="InterPro" id="IPR013096">
    <property type="entry name" value="Cupin_2"/>
</dbReference>
<organism evidence="2 3">
    <name type="scientific">Paenibacillus physcomitrellae</name>
    <dbReference type="NCBI Taxonomy" id="1619311"/>
    <lineage>
        <taxon>Bacteria</taxon>
        <taxon>Bacillati</taxon>
        <taxon>Bacillota</taxon>
        <taxon>Bacilli</taxon>
        <taxon>Bacillales</taxon>
        <taxon>Paenibacillaceae</taxon>
        <taxon>Paenibacillus</taxon>
    </lineage>
</organism>
<accession>A0ABQ1FVD4</accession>
<name>A0ABQ1FVD4_9BACL</name>
<gene>
    <name evidence="2" type="ORF">GCM10010917_13680</name>
</gene>
<dbReference type="InterPro" id="IPR011051">
    <property type="entry name" value="RmlC_Cupin_sf"/>
</dbReference>
<evidence type="ECO:0000313" key="3">
    <source>
        <dbReference type="Proteomes" id="UP000609323"/>
    </source>
</evidence>
<dbReference type="Pfam" id="PF07883">
    <property type="entry name" value="Cupin_2"/>
    <property type="match status" value="1"/>
</dbReference>
<reference evidence="3" key="1">
    <citation type="journal article" date="2019" name="Int. J. Syst. Evol. Microbiol.">
        <title>The Global Catalogue of Microorganisms (GCM) 10K type strain sequencing project: providing services to taxonomists for standard genome sequencing and annotation.</title>
        <authorList>
            <consortium name="The Broad Institute Genomics Platform"/>
            <consortium name="The Broad Institute Genome Sequencing Center for Infectious Disease"/>
            <person name="Wu L."/>
            <person name="Ma J."/>
        </authorList>
    </citation>
    <scope>NUCLEOTIDE SEQUENCE [LARGE SCALE GENOMIC DNA]</scope>
    <source>
        <strain evidence="3">CGMCC 1.15044</strain>
    </source>
</reference>
<proteinExistence type="predicted"/>
<evidence type="ECO:0000259" key="1">
    <source>
        <dbReference type="Pfam" id="PF07883"/>
    </source>
</evidence>
<dbReference type="RefSeq" id="WP_094092861.1">
    <property type="nucleotide sequence ID" value="NZ_BMHF01000003.1"/>
</dbReference>